<accession>A0A4Y7X0G2</accession>
<keyword evidence="1" id="KW-0472">Membrane</keyword>
<comment type="caution">
    <text evidence="2">The sequence shown here is derived from an EMBL/GenBank/DDBJ whole genome shotgun (WGS) entry which is preliminary data.</text>
</comment>
<dbReference type="RefSeq" id="WP_010899820.1">
    <property type="nucleotide sequence ID" value="NZ_CP040441.1"/>
</dbReference>
<protein>
    <recommendedName>
        <fullName evidence="3">DUF4083 domain-containing protein</fullName>
    </recommendedName>
</protein>
<dbReference type="GeneID" id="87599234"/>
<evidence type="ECO:0000256" key="1">
    <source>
        <dbReference type="SAM" id="Phobius"/>
    </source>
</evidence>
<sequence>MYSAFALLPLLLWLALLGFGIYFMINILRFMRTKNEHDALLIQKVDELAAKLDQIERKD</sequence>
<name>A0A0M0KFT1_ALKHA</name>
<dbReference type="PATRIC" id="fig|136160.3.peg.503"/>
<reference evidence="2" key="1">
    <citation type="submission" date="2015-08" db="EMBL/GenBank/DDBJ databases">
        <title>Complete DNA Sequence of Pseudomonas syringae pv. actinidiae, the Causal Agent of Kiwifruit Canker Disease.</title>
        <authorList>
            <person name="Rikkerink E.H.A."/>
            <person name="Fineran P.C."/>
        </authorList>
    </citation>
    <scope>NUCLEOTIDE SEQUENCE</scope>
    <source>
        <strain evidence="2">DSM 13666</strain>
    </source>
</reference>
<keyword evidence="1" id="KW-0812">Transmembrane</keyword>
<gene>
    <name evidence="2" type="ORF">AMD02_01520</name>
</gene>
<dbReference type="AlphaFoldDB" id="A0A0M0KFT1"/>
<organism evidence="2">
    <name type="scientific">Halalkalibacterium halodurans</name>
    <name type="common">Bacillus halodurans</name>
    <dbReference type="NCBI Taxonomy" id="86665"/>
    <lineage>
        <taxon>Bacteria</taxon>
        <taxon>Bacillati</taxon>
        <taxon>Bacillota</taxon>
        <taxon>Bacilli</taxon>
        <taxon>Bacillales</taxon>
        <taxon>Bacillaceae</taxon>
        <taxon>Halalkalibacterium (ex Joshi et al. 2022)</taxon>
    </lineage>
</organism>
<keyword evidence="1" id="KW-1133">Transmembrane helix</keyword>
<feature type="transmembrane region" description="Helical" evidence="1">
    <location>
        <begin position="6"/>
        <end position="25"/>
    </location>
</feature>
<accession>A0A0M0KFT1</accession>
<evidence type="ECO:0008006" key="3">
    <source>
        <dbReference type="Google" id="ProtNLM"/>
    </source>
</evidence>
<proteinExistence type="predicted"/>
<evidence type="ECO:0000313" key="2">
    <source>
        <dbReference type="EMBL" id="KOO37671.1"/>
    </source>
</evidence>
<dbReference type="EMBL" id="LILD01000001">
    <property type="protein sequence ID" value="KOO37671.1"/>
    <property type="molecule type" value="Genomic_DNA"/>
</dbReference>